<dbReference type="Pfam" id="PF03520">
    <property type="entry name" value="KCNQ_channel"/>
    <property type="match status" value="1"/>
</dbReference>
<name>A0A7J5XA20_DISMA</name>
<evidence type="ECO:0000313" key="2">
    <source>
        <dbReference type="EMBL" id="KAF3833854.1"/>
    </source>
</evidence>
<dbReference type="AlphaFoldDB" id="A0A7J5XA20"/>
<evidence type="ECO:0000259" key="1">
    <source>
        <dbReference type="Pfam" id="PF03520"/>
    </source>
</evidence>
<comment type="caution">
    <text evidence="2">The sequence shown here is derived from an EMBL/GenBank/DDBJ whole genome shotgun (WGS) entry which is preliminary data.</text>
</comment>
<keyword evidence="3" id="KW-1185">Reference proteome</keyword>
<dbReference type="OrthoDB" id="8879391at2759"/>
<protein>
    <recommendedName>
        <fullName evidence="1">Potassium channel voltage dependent KCNQ C-terminal domain-containing protein</fullName>
    </recommendedName>
</protein>
<proteinExistence type="predicted"/>
<reference evidence="2 3" key="1">
    <citation type="submission" date="2020-03" db="EMBL/GenBank/DDBJ databases">
        <title>Dissostichus mawsoni Genome sequencing and assembly.</title>
        <authorList>
            <person name="Park H."/>
        </authorList>
    </citation>
    <scope>NUCLEOTIDE SEQUENCE [LARGE SCALE GENOMIC DNA]</scope>
    <source>
        <strain evidence="2">DM0001</strain>
        <tissue evidence="2">Muscle</tissue>
    </source>
</reference>
<dbReference type="Proteomes" id="UP000518266">
    <property type="component" value="Unassembled WGS sequence"/>
</dbReference>
<feature type="domain" description="Potassium channel voltage dependent KCNQ C-terminal" evidence="1">
    <location>
        <begin position="1"/>
        <end position="29"/>
    </location>
</feature>
<dbReference type="InterPro" id="IPR013821">
    <property type="entry name" value="K_chnl_volt-dep_KCNQ_C"/>
</dbReference>
<gene>
    <name evidence="2" type="ORF">F7725_025058</name>
</gene>
<evidence type="ECO:0000313" key="3">
    <source>
        <dbReference type="Proteomes" id="UP000518266"/>
    </source>
</evidence>
<accession>A0A7J5XA20</accession>
<sequence length="73" mass="8167">MMGRVVKVEKQVQSIENKLDLLLSFYSQKGSSHFTLSTLLDPDLTSDYQSPMDQKDLFPSANTLNISESGNLD</sequence>
<organism evidence="2 3">
    <name type="scientific">Dissostichus mawsoni</name>
    <name type="common">Antarctic cod</name>
    <dbReference type="NCBI Taxonomy" id="36200"/>
    <lineage>
        <taxon>Eukaryota</taxon>
        <taxon>Metazoa</taxon>
        <taxon>Chordata</taxon>
        <taxon>Craniata</taxon>
        <taxon>Vertebrata</taxon>
        <taxon>Euteleostomi</taxon>
        <taxon>Actinopterygii</taxon>
        <taxon>Neopterygii</taxon>
        <taxon>Teleostei</taxon>
        <taxon>Neoteleostei</taxon>
        <taxon>Acanthomorphata</taxon>
        <taxon>Eupercaria</taxon>
        <taxon>Perciformes</taxon>
        <taxon>Notothenioidei</taxon>
        <taxon>Nototheniidae</taxon>
        <taxon>Dissostichus</taxon>
    </lineage>
</organism>
<dbReference type="EMBL" id="JAAKFY010000026">
    <property type="protein sequence ID" value="KAF3833854.1"/>
    <property type="molecule type" value="Genomic_DNA"/>
</dbReference>